<protein>
    <submittedName>
        <fullName evidence="2">S-acyltransferase</fullName>
    </submittedName>
</protein>
<feature type="compositionally biased region" description="Low complexity" evidence="1">
    <location>
        <begin position="1"/>
        <end position="12"/>
    </location>
</feature>
<sequence length="238" mass="26049">MKAAAKARASSSVLRPFEGHQIAETDSSRNASVRSSMSIDYGANKDLKPDLRHSPLTNSYPQSIAIKDDYEAGMPTASSLSSPRYVLEQPRAPSPLPVHPPPNPGRPDFPRGALHIAQPVNIHNPIFQSVTSLVRESRKSSVVWDQEAGRYVSVVPSSSRPENGEVPLRSRVSGTSNHSAEVEGLGRRPNPTSASSSSAPGQRKSWPVQMLFMPMPFTQEPSDLYLMILKGDQFFYIN</sequence>
<evidence type="ECO:0000313" key="2">
    <source>
        <dbReference type="EMBL" id="KAK8938958.1"/>
    </source>
</evidence>
<dbReference type="AlphaFoldDB" id="A0AAP0BHC8"/>
<evidence type="ECO:0000256" key="1">
    <source>
        <dbReference type="SAM" id="MobiDB-lite"/>
    </source>
</evidence>
<keyword evidence="3" id="KW-1185">Reference proteome</keyword>
<evidence type="ECO:0000313" key="3">
    <source>
        <dbReference type="Proteomes" id="UP001418222"/>
    </source>
</evidence>
<name>A0AAP0BHC8_9ASPA</name>
<accession>A0AAP0BHC8</accession>
<feature type="compositionally biased region" description="Basic and acidic residues" evidence="1">
    <location>
        <begin position="17"/>
        <end position="27"/>
    </location>
</feature>
<feature type="compositionally biased region" description="Low complexity" evidence="1">
    <location>
        <begin position="28"/>
        <end position="38"/>
    </location>
</feature>
<comment type="caution">
    <text evidence="2">The sequence shown here is derived from an EMBL/GenBank/DDBJ whole genome shotgun (WGS) entry which is preliminary data.</text>
</comment>
<feature type="compositionally biased region" description="Basic and acidic residues" evidence="1">
    <location>
        <begin position="43"/>
        <end position="53"/>
    </location>
</feature>
<gene>
    <name evidence="2" type="ORF">KSP39_PZI011521</name>
</gene>
<feature type="region of interest" description="Disordered" evidence="1">
    <location>
        <begin position="155"/>
        <end position="203"/>
    </location>
</feature>
<feature type="region of interest" description="Disordered" evidence="1">
    <location>
        <begin position="73"/>
        <end position="107"/>
    </location>
</feature>
<dbReference type="Proteomes" id="UP001418222">
    <property type="component" value="Unassembled WGS sequence"/>
</dbReference>
<reference evidence="2 3" key="1">
    <citation type="journal article" date="2022" name="Nat. Plants">
        <title>Genomes of leafy and leafless Platanthera orchids illuminate the evolution of mycoheterotrophy.</title>
        <authorList>
            <person name="Li M.H."/>
            <person name="Liu K.W."/>
            <person name="Li Z."/>
            <person name="Lu H.C."/>
            <person name="Ye Q.L."/>
            <person name="Zhang D."/>
            <person name="Wang J.Y."/>
            <person name="Li Y.F."/>
            <person name="Zhong Z.M."/>
            <person name="Liu X."/>
            <person name="Yu X."/>
            <person name="Liu D.K."/>
            <person name="Tu X.D."/>
            <person name="Liu B."/>
            <person name="Hao Y."/>
            <person name="Liao X.Y."/>
            <person name="Jiang Y.T."/>
            <person name="Sun W.H."/>
            <person name="Chen J."/>
            <person name="Chen Y.Q."/>
            <person name="Ai Y."/>
            <person name="Zhai J.W."/>
            <person name="Wu S.S."/>
            <person name="Zhou Z."/>
            <person name="Hsiao Y.Y."/>
            <person name="Wu W.L."/>
            <person name="Chen Y.Y."/>
            <person name="Lin Y.F."/>
            <person name="Hsu J.L."/>
            <person name="Li C.Y."/>
            <person name="Wang Z.W."/>
            <person name="Zhao X."/>
            <person name="Zhong W.Y."/>
            <person name="Ma X.K."/>
            <person name="Ma L."/>
            <person name="Huang J."/>
            <person name="Chen G.Z."/>
            <person name="Huang M.Z."/>
            <person name="Huang L."/>
            <person name="Peng D.H."/>
            <person name="Luo Y.B."/>
            <person name="Zou S.Q."/>
            <person name="Chen S.P."/>
            <person name="Lan S."/>
            <person name="Tsai W.C."/>
            <person name="Van de Peer Y."/>
            <person name="Liu Z.J."/>
        </authorList>
    </citation>
    <scope>NUCLEOTIDE SEQUENCE [LARGE SCALE GENOMIC DNA]</scope>
    <source>
        <strain evidence="2">Lor287</strain>
    </source>
</reference>
<dbReference type="EMBL" id="JBBWWQ010000009">
    <property type="protein sequence ID" value="KAK8938958.1"/>
    <property type="molecule type" value="Genomic_DNA"/>
</dbReference>
<feature type="region of interest" description="Disordered" evidence="1">
    <location>
        <begin position="1"/>
        <end position="60"/>
    </location>
</feature>
<proteinExistence type="predicted"/>
<organism evidence="2 3">
    <name type="scientific">Platanthera zijinensis</name>
    <dbReference type="NCBI Taxonomy" id="2320716"/>
    <lineage>
        <taxon>Eukaryota</taxon>
        <taxon>Viridiplantae</taxon>
        <taxon>Streptophyta</taxon>
        <taxon>Embryophyta</taxon>
        <taxon>Tracheophyta</taxon>
        <taxon>Spermatophyta</taxon>
        <taxon>Magnoliopsida</taxon>
        <taxon>Liliopsida</taxon>
        <taxon>Asparagales</taxon>
        <taxon>Orchidaceae</taxon>
        <taxon>Orchidoideae</taxon>
        <taxon>Orchideae</taxon>
        <taxon>Orchidinae</taxon>
        <taxon>Platanthera</taxon>
    </lineage>
</organism>
<feature type="compositionally biased region" description="Pro residues" evidence="1">
    <location>
        <begin position="92"/>
        <end position="107"/>
    </location>
</feature>